<accession>A0A4V4NFL8</accession>
<evidence type="ECO:0000313" key="2">
    <source>
        <dbReference type="Proteomes" id="UP000307173"/>
    </source>
</evidence>
<evidence type="ECO:0000313" key="1">
    <source>
        <dbReference type="EMBL" id="TID26165.1"/>
    </source>
</evidence>
<protein>
    <submittedName>
        <fullName evidence="1">Uncharacterized protein</fullName>
    </submittedName>
</protein>
<keyword evidence="2" id="KW-1185">Reference proteome</keyword>
<dbReference type="Proteomes" id="UP000307173">
    <property type="component" value="Unassembled WGS sequence"/>
</dbReference>
<reference evidence="1 2" key="1">
    <citation type="journal article" date="2019" name="Front. Genet.">
        <title>Whole-Genome Sequencing of the Opportunistic Yeast Pathogen Candida inconspicua Uncovers Its Hybrid Origin.</title>
        <authorList>
            <person name="Mixao V."/>
            <person name="Hansen A.P."/>
            <person name="Saus E."/>
            <person name="Boekhout T."/>
            <person name="Lass-Florl C."/>
            <person name="Gabaldon T."/>
        </authorList>
    </citation>
    <scope>NUCLEOTIDE SEQUENCE [LARGE SCALE GENOMIC DNA]</scope>
    <source>
        <strain evidence="1 2">CBS 180</strain>
    </source>
</reference>
<gene>
    <name evidence="1" type="ORF">CANINC_002860</name>
</gene>
<organism evidence="1 2">
    <name type="scientific">Pichia inconspicua</name>
    <dbReference type="NCBI Taxonomy" id="52247"/>
    <lineage>
        <taxon>Eukaryota</taxon>
        <taxon>Fungi</taxon>
        <taxon>Dikarya</taxon>
        <taxon>Ascomycota</taxon>
        <taxon>Saccharomycotina</taxon>
        <taxon>Pichiomycetes</taxon>
        <taxon>Pichiales</taxon>
        <taxon>Pichiaceae</taxon>
        <taxon>Pichia</taxon>
    </lineage>
</organism>
<proteinExistence type="predicted"/>
<sequence length="944" mass="111277">MDRLKHLCTVHVGSGEDGYSVNLSAYEKYVDEHYPNLHRPEFSNLKHVKKDNVLHNPVDIAMYKGLNAPDNIWDSMARSLYGMGYLGMYAKTATMLESGKNYLFDFTEFAHVYPCLRSMHGNAAKLQNLTYKASGDDTVDEDEPNLSEKLMKEFYHQLHKSRGTYPKCNNKIKSKEIDVELERRSPFNESFLNNDSKKNPKGSRWTYLTADRKEIELENFSDFKYGGEPTPLNTFDNKKYIYEKFVFCTTKSCPGAMRIILDCIHKVVIVSMVNSHFDCWETHKRRIFDVVRKLVVLHGADLEYIDTKYLSIPRRFGLTYVESWVNSDEYTRYKKSEYTPSYLCYSHKDEAGNWSQKKNRNWLSELFNENTESKATKREREDDEKNSLRVKSDLEKYGVKSWKSSPFRKDEIGNVIVRSEYEFHIEQFVNEKMREIYRVWRVMYFETTDKIKTLAKIYFGSMMALSQLYLILSGDTKNISFSAPLPPKYWESMMVQLARRYTRSGYIYLGSMLHLYKQPIFDPAILIPSFPANQKVGKLVDSPIDTMVDNNNYIIINATIEELANADDLYIVQRYMNFNYADVRRSGINENRWKGRDWSHYIGNMIREKLRKDELFRSNRILDDFYRPLSRDEVDFSIDETERKFRYFKAFHHKYKTSGVEGNIILKTNVYYKLSHVKFICGKKVHDAFIIHPKLLHETTFIDDLMKMRKVNKVSKLTIIEFPMYDSKEMEKYSSLFSSEKRKNTDGLNEKIDEASSKFEIEVAIVRTTEAIPVEIINTVYGMCVTKNQPKSIVDSMMQTLDYKLPPKRYTDLQRFYFHIDNTLIGTTAAFTRVKLNKLKKLIESVLIKENKEPSCTLNDDNSEFILKDDFIKHDIGHYVIYRSGRNYEKNDCLRIWKFVSLFHRDYTIGEFDSLFIELSLTSQRPNDMINTIECIKRRMQNTY</sequence>
<dbReference type="OrthoDB" id="3992489at2759"/>
<comment type="caution">
    <text evidence="1">The sequence shown here is derived from an EMBL/GenBank/DDBJ whole genome shotgun (WGS) entry which is preliminary data.</text>
</comment>
<name>A0A4V4NFL8_9ASCO</name>
<dbReference type="EMBL" id="SELW01000468">
    <property type="protein sequence ID" value="TID26165.1"/>
    <property type="molecule type" value="Genomic_DNA"/>
</dbReference>
<dbReference type="AlphaFoldDB" id="A0A4V4NFL8"/>